<gene>
    <name evidence="8" type="ORF">FV139_05430</name>
</gene>
<dbReference type="AlphaFoldDB" id="A0A5C9A5H8"/>
<dbReference type="SMART" id="SM00829">
    <property type="entry name" value="PKS_ER"/>
    <property type="match status" value="1"/>
</dbReference>
<evidence type="ECO:0000259" key="7">
    <source>
        <dbReference type="SMART" id="SM00829"/>
    </source>
</evidence>
<keyword evidence="4 6" id="KW-0862">Zinc</keyword>
<dbReference type="PANTHER" id="PTHR43350">
    <property type="entry name" value="NAD-DEPENDENT ALCOHOL DEHYDROGENASE"/>
    <property type="match status" value="1"/>
</dbReference>
<dbReference type="InterPro" id="IPR013154">
    <property type="entry name" value="ADH-like_N"/>
</dbReference>
<keyword evidence="9" id="KW-1185">Reference proteome</keyword>
<evidence type="ECO:0000256" key="1">
    <source>
        <dbReference type="ARBA" id="ARBA00001947"/>
    </source>
</evidence>
<evidence type="ECO:0000256" key="2">
    <source>
        <dbReference type="ARBA" id="ARBA00008072"/>
    </source>
</evidence>
<name>A0A5C9A5H8_9GAMM</name>
<dbReference type="InterPro" id="IPR036291">
    <property type="entry name" value="NAD(P)-bd_dom_sf"/>
</dbReference>
<comment type="cofactor">
    <cofactor evidence="1 6">
        <name>Zn(2+)</name>
        <dbReference type="ChEBI" id="CHEBI:29105"/>
    </cofactor>
</comment>
<organism evidence="8 9">
    <name type="scientific">Parahaliea maris</name>
    <dbReference type="NCBI Taxonomy" id="2716870"/>
    <lineage>
        <taxon>Bacteria</taxon>
        <taxon>Pseudomonadati</taxon>
        <taxon>Pseudomonadota</taxon>
        <taxon>Gammaproteobacteria</taxon>
        <taxon>Cellvibrionales</taxon>
        <taxon>Halieaceae</taxon>
        <taxon>Parahaliea</taxon>
    </lineage>
</organism>
<accession>A0A5C9A5H8</accession>
<dbReference type="PANTHER" id="PTHR43350:SF2">
    <property type="entry name" value="GROES-LIKE ZINC-BINDING ALCOHOL DEHYDROGENASE FAMILY PROTEIN"/>
    <property type="match status" value="1"/>
</dbReference>
<dbReference type="FunFam" id="3.40.50.720:FF:000003">
    <property type="entry name" value="S-(hydroxymethyl)glutathione dehydrogenase"/>
    <property type="match status" value="1"/>
</dbReference>
<dbReference type="EMBL" id="VRZA01000002">
    <property type="protein sequence ID" value="TXS95339.1"/>
    <property type="molecule type" value="Genomic_DNA"/>
</dbReference>
<dbReference type="Pfam" id="PF08240">
    <property type="entry name" value="ADH_N"/>
    <property type="match status" value="1"/>
</dbReference>
<dbReference type="Gene3D" id="3.90.180.10">
    <property type="entry name" value="Medium-chain alcohol dehydrogenases, catalytic domain"/>
    <property type="match status" value="1"/>
</dbReference>
<dbReference type="SUPFAM" id="SSF51735">
    <property type="entry name" value="NAD(P)-binding Rossmann-fold domains"/>
    <property type="match status" value="1"/>
</dbReference>
<evidence type="ECO:0000313" key="9">
    <source>
        <dbReference type="Proteomes" id="UP000321039"/>
    </source>
</evidence>
<keyword evidence="3 6" id="KW-0479">Metal-binding</keyword>
<dbReference type="Proteomes" id="UP000321039">
    <property type="component" value="Unassembled WGS sequence"/>
</dbReference>
<protein>
    <submittedName>
        <fullName evidence="8">NAD(P)-dependent alcohol dehydrogenase</fullName>
    </submittedName>
</protein>
<dbReference type="GO" id="GO:0008270">
    <property type="term" value="F:zinc ion binding"/>
    <property type="evidence" value="ECO:0007669"/>
    <property type="project" value="InterPro"/>
</dbReference>
<dbReference type="RefSeq" id="WP_148067250.1">
    <property type="nucleotide sequence ID" value="NZ_VRZA01000002.1"/>
</dbReference>
<feature type="domain" description="Enoyl reductase (ER)" evidence="7">
    <location>
        <begin position="12"/>
        <end position="361"/>
    </location>
</feature>
<proteinExistence type="inferred from homology"/>
<sequence length="369" mass="38893">MKITAAVVRQPGHHFALESCELQAPGPGEVLLELEAAGICHTDLAASTQVWPVPLPAVLGHEGVGIVRAVGEGVEAFAPGDRVLPGFGSCGQCRNCHGNQPGYCQNGASFQVHGRRLDGSTPLYLNSEPITGHFFAQSSFATHCVASTRNMVRLDPDLPPALMAPLACGVQTGMGAVLLALDVREGQAIAVTGVGTVGLAAIMAARIAGCRRIVAADINPERLALARELGATDTVDTRETPLRRSLLKLGGMDAVVDTTAVPAVIREALEGTAQRGTVLCVGVSRPGVELHLDLAGLTLAGRSVRGSIEGDADPRSFVPRMIEYYRQGLLPLEKIVTEYPFERIDEAVRDTVEGRVVKPVLKMPAQISP</sequence>
<dbReference type="Pfam" id="PF00107">
    <property type="entry name" value="ADH_zinc_N"/>
    <property type="match status" value="1"/>
</dbReference>
<dbReference type="Gene3D" id="3.40.50.720">
    <property type="entry name" value="NAD(P)-binding Rossmann-like Domain"/>
    <property type="match status" value="1"/>
</dbReference>
<reference evidence="8 9" key="1">
    <citation type="submission" date="2019-08" db="EMBL/GenBank/DDBJ databases">
        <title>Parahaliea maris sp. nov., isolated from the surface seawater.</title>
        <authorList>
            <person name="Liu Y."/>
        </authorList>
    </citation>
    <scope>NUCLEOTIDE SEQUENCE [LARGE SCALE GENOMIC DNA]</scope>
    <source>
        <strain evidence="8 9">HSLHS9</strain>
    </source>
</reference>
<evidence type="ECO:0000256" key="3">
    <source>
        <dbReference type="ARBA" id="ARBA00022723"/>
    </source>
</evidence>
<comment type="similarity">
    <text evidence="2 6">Belongs to the zinc-containing alcohol dehydrogenase family.</text>
</comment>
<dbReference type="InterPro" id="IPR011032">
    <property type="entry name" value="GroES-like_sf"/>
</dbReference>
<dbReference type="CDD" id="cd08278">
    <property type="entry name" value="benzyl_alcohol_DH"/>
    <property type="match status" value="1"/>
</dbReference>
<dbReference type="InterPro" id="IPR020843">
    <property type="entry name" value="ER"/>
</dbReference>
<dbReference type="InterPro" id="IPR013149">
    <property type="entry name" value="ADH-like_C"/>
</dbReference>
<comment type="caution">
    <text evidence="8">The sequence shown here is derived from an EMBL/GenBank/DDBJ whole genome shotgun (WGS) entry which is preliminary data.</text>
</comment>
<dbReference type="InterPro" id="IPR002328">
    <property type="entry name" value="ADH_Zn_CS"/>
</dbReference>
<evidence type="ECO:0000256" key="5">
    <source>
        <dbReference type="ARBA" id="ARBA00023002"/>
    </source>
</evidence>
<evidence type="ECO:0000256" key="6">
    <source>
        <dbReference type="RuleBase" id="RU361277"/>
    </source>
</evidence>
<dbReference type="GO" id="GO:0016616">
    <property type="term" value="F:oxidoreductase activity, acting on the CH-OH group of donors, NAD or NADP as acceptor"/>
    <property type="evidence" value="ECO:0007669"/>
    <property type="project" value="UniProtKB-ARBA"/>
</dbReference>
<dbReference type="PROSITE" id="PS00059">
    <property type="entry name" value="ADH_ZINC"/>
    <property type="match status" value="1"/>
</dbReference>
<keyword evidence="5" id="KW-0560">Oxidoreductase</keyword>
<evidence type="ECO:0000256" key="4">
    <source>
        <dbReference type="ARBA" id="ARBA00022833"/>
    </source>
</evidence>
<dbReference type="SUPFAM" id="SSF50129">
    <property type="entry name" value="GroES-like"/>
    <property type="match status" value="1"/>
</dbReference>
<evidence type="ECO:0000313" key="8">
    <source>
        <dbReference type="EMBL" id="TXS95339.1"/>
    </source>
</evidence>